<evidence type="ECO:0000256" key="4">
    <source>
        <dbReference type="RuleBase" id="RU000383"/>
    </source>
</evidence>
<organism evidence="7 8">
    <name type="scientific">Tribonema minus</name>
    <dbReference type="NCBI Taxonomy" id="303371"/>
    <lineage>
        <taxon>Eukaryota</taxon>
        <taxon>Sar</taxon>
        <taxon>Stramenopiles</taxon>
        <taxon>Ochrophyta</taxon>
        <taxon>PX clade</taxon>
        <taxon>Xanthophyceae</taxon>
        <taxon>Tribonematales</taxon>
        <taxon>Tribonemataceae</taxon>
        <taxon>Tribonema</taxon>
    </lineage>
</organism>
<dbReference type="FunFam" id="1.10.472.10:FF:000001">
    <property type="entry name" value="G2/mitotic-specific cyclin"/>
    <property type="match status" value="1"/>
</dbReference>
<evidence type="ECO:0000256" key="3">
    <source>
        <dbReference type="ARBA" id="ARBA00023306"/>
    </source>
</evidence>
<dbReference type="Pfam" id="PF02984">
    <property type="entry name" value="Cyclin_C"/>
    <property type="match status" value="1"/>
</dbReference>
<dbReference type="Pfam" id="PF00134">
    <property type="entry name" value="Cyclin_N"/>
    <property type="match status" value="1"/>
</dbReference>
<accession>A0A836CA68</accession>
<evidence type="ECO:0000256" key="2">
    <source>
        <dbReference type="ARBA" id="ARBA00023127"/>
    </source>
</evidence>
<dbReference type="InterPro" id="IPR006671">
    <property type="entry name" value="Cyclin_N"/>
</dbReference>
<feature type="domain" description="Cyclin-like" evidence="5">
    <location>
        <begin position="131"/>
        <end position="214"/>
    </location>
</feature>
<dbReference type="InterPro" id="IPR036915">
    <property type="entry name" value="Cyclin-like_sf"/>
</dbReference>
<evidence type="ECO:0000313" key="8">
    <source>
        <dbReference type="Proteomes" id="UP000664859"/>
    </source>
</evidence>
<dbReference type="PIRSF" id="PIRSF001771">
    <property type="entry name" value="Cyclin_A_B_D_E"/>
    <property type="match status" value="1"/>
</dbReference>
<dbReference type="PANTHER" id="PTHR10177">
    <property type="entry name" value="CYCLINS"/>
    <property type="match status" value="1"/>
</dbReference>
<name>A0A836CA68_9STRA</name>
<dbReference type="SMART" id="SM00385">
    <property type="entry name" value="CYCLIN"/>
    <property type="match status" value="2"/>
</dbReference>
<feature type="domain" description="Cyclin-like" evidence="5">
    <location>
        <begin position="34"/>
        <end position="118"/>
    </location>
</feature>
<dbReference type="GO" id="GO:0051301">
    <property type="term" value="P:cell division"/>
    <property type="evidence" value="ECO:0007669"/>
    <property type="project" value="UniProtKB-KW"/>
</dbReference>
<gene>
    <name evidence="7" type="ORF">JKP88DRAFT_328590</name>
</gene>
<comment type="caution">
    <text evidence="7">The sequence shown here is derived from an EMBL/GenBank/DDBJ whole genome shotgun (WGS) entry which is preliminary data.</text>
</comment>
<dbReference type="InterPro" id="IPR004367">
    <property type="entry name" value="Cyclin_C-dom"/>
</dbReference>
<sequence length="261" mass="30398">MYSRYVDLEAMYAPTVYMHMQEDINEKMRSILIDWIVEVHFKFKLATPTLYLTCNIIDRYCMVEAVTRDKLQLVGVTALLVACKYEEIWPPEVRDCVYITDNTYTREQMLEMEMAMVRRLRYQLTVPTAWTFLARVLRVARATETQFQRACYYSERMLQEHDMLAFRPSLVAATATYLSRLVDIEDAHAWPPVLEEFCGLSVDMLMPCAHMMRSFLEAEPVTANHRHLVAAKRKFLQDKFLSVSIEELPQLPSPPATGAFS</sequence>
<keyword evidence="3" id="KW-0131">Cell cycle</keyword>
<comment type="similarity">
    <text evidence="4">Belongs to the cyclin family.</text>
</comment>
<dbReference type="GO" id="GO:0044772">
    <property type="term" value="P:mitotic cell cycle phase transition"/>
    <property type="evidence" value="ECO:0007669"/>
    <property type="project" value="InterPro"/>
</dbReference>
<evidence type="ECO:0000259" key="5">
    <source>
        <dbReference type="SMART" id="SM00385"/>
    </source>
</evidence>
<dbReference type="InterPro" id="IPR039361">
    <property type="entry name" value="Cyclin"/>
</dbReference>
<proteinExistence type="inferred from homology"/>
<dbReference type="GO" id="GO:0016538">
    <property type="term" value="F:cyclin-dependent protein serine/threonine kinase regulator activity"/>
    <property type="evidence" value="ECO:0007669"/>
    <property type="project" value="InterPro"/>
</dbReference>
<dbReference type="InterPro" id="IPR013763">
    <property type="entry name" value="Cyclin-like_dom"/>
</dbReference>
<dbReference type="InterPro" id="IPR046965">
    <property type="entry name" value="Cyclin_A/B-like"/>
</dbReference>
<dbReference type="Gene3D" id="1.10.472.10">
    <property type="entry name" value="Cyclin-like"/>
    <property type="match status" value="2"/>
</dbReference>
<dbReference type="Proteomes" id="UP000664859">
    <property type="component" value="Unassembled WGS sequence"/>
</dbReference>
<keyword evidence="1" id="KW-0132">Cell division</keyword>
<dbReference type="CDD" id="cd20507">
    <property type="entry name" value="CYCLIN_CCNB1-like_rpt1"/>
    <property type="match status" value="1"/>
</dbReference>
<reference evidence="7" key="1">
    <citation type="submission" date="2021-02" db="EMBL/GenBank/DDBJ databases">
        <title>First Annotated Genome of the Yellow-green Alga Tribonema minus.</title>
        <authorList>
            <person name="Mahan K.M."/>
        </authorList>
    </citation>
    <scope>NUCLEOTIDE SEQUENCE</scope>
    <source>
        <strain evidence="7">UTEX B ZZ1240</strain>
    </source>
</reference>
<keyword evidence="8" id="KW-1185">Reference proteome</keyword>
<evidence type="ECO:0000313" key="7">
    <source>
        <dbReference type="EMBL" id="KAG5178810.1"/>
    </source>
</evidence>
<dbReference type="AlphaFoldDB" id="A0A836CA68"/>
<evidence type="ECO:0000256" key="1">
    <source>
        <dbReference type="ARBA" id="ARBA00022618"/>
    </source>
</evidence>
<dbReference type="EMBL" id="JAFCMP010000512">
    <property type="protein sequence ID" value="KAG5178810.1"/>
    <property type="molecule type" value="Genomic_DNA"/>
</dbReference>
<dbReference type="OrthoDB" id="5590282at2759"/>
<dbReference type="SUPFAM" id="SSF47954">
    <property type="entry name" value="Cyclin-like"/>
    <property type="match status" value="2"/>
</dbReference>
<feature type="domain" description="Cyclin C-terminal" evidence="6">
    <location>
        <begin position="127"/>
        <end position="251"/>
    </location>
</feature>
<protein>
    <submittedName>
        <fullName evidence="7">Cyclin, N-terminal domain-containing protein</fullName>
    </submittedName>
</protein>
<keyword evidence="2 4" id="KW-0195">Cyclin</keyword>
<evidence type="ECO:0000259" key="6">
    <source>
        <dbReference type="SMART" id="SM01332"/>
    </source>
</evidence>
<dbReference type="SMART" id="SM01332">
    <property type="entry name" value="Cyclin_C"/>
    <property type="match status" value="1"/>
</dbReference>